<dbReference type="InterPro" id="IPR046450">
    <property type="entry name" value="PA_dom_sf"/>
</dbReference>
<comment type="cofactor">
    <cofactor evidence="1">
        <name>Zn(2+)</name>
        <dbReference type="ChEBI" id="CHEBI:29105"/>
    </cofactor>
</comment>
<keyword evidence="10" id="KW-0479">Metal-binding</keyword>
<evidence type="ECO:0000256" key="20">
    <source>
        <dbReference type="ARBA" id="ARBA00023180"/>
    </source>
</evidence>
<accession>A0AA89C6L5</accession>
<feature type="region of interest" description="Disordered" evidence="26">
    <location>
        <begin position="108"/>
        <end position="127"/>
    </location>
</feature>
<keyword evidence="11" id="KW-0378">Hydrolase</keyword>
<dbReference type="InterPro" id="IPR039373">
    <property type="entry name" value="Peptidase_M28B"/>
</dbReference>
<dbReference type="InterPro" id="IPR036757">
    <property type="entry name" value="TFR-like_dimer_dom_sf"/>
</dbReference>
<dbReference type="GO" id="GO:0004181">
    <property type="term" value="F:metallocarboxypeptidase activity"/>
    <property type="evidence" value="ECO:0007669"/>
    <property type="project" value="UniProtKB-EC"/>
</dbReference>
<evidence type="ECO:0000259" key="30">
    <source>
        <dbReference type="Pfam" id="PF04389"/>
    </source>
</evidence>
<evidence type="ECO:0000256" key="19">
    <source>
        <dbReference type="ARBA" id="ARBA00023157"/>
    </source>
</evidence>
<evidence type="ECO:0000256" key="9">
    <source>
        <dbReference type="ARBA" id="ARBA00022692"/>
    </source>
</evidence>
<dbReference type="GO" id="GO:0006508">
    <property type="term" value="P:proteolysis"/>
    <property type="evidence" value="ECO:0007669"/>
    <property type="project" value="UniProtKB-KW"/>
</dbReference>
<evidence type="ECO:0000313" key="31">
    <source>
        <dbReference type="EMBL" id="KAK3096930.1"/>
    </source>
</evidence>
<dbReference type="InterPro" id="IPR003137">
    <property type="entry name" value="PA_domain"/>
</dbReference>
<sequence length="821" mass="93660">MHEYLIPTKCHDNLKSGYRKEAENCCFWKVSSALAHARAQFSQKQHYERIVPTQTGINRFSNMSLESQERKSKSSGFTRCHFVLIVVVGVLALALGILIGYLITRGEAKSDPPNPEVSSTQASSQRQREIDIIMKKLNKDNIKKNLRIYASRPRMAGTAGGYELEKLLYNTWKDHGLDHVREASYDVLLSYPNTSNPNRVQLLENDQVIFQSALKEDLLGTEQHSDEIIPPFNAYAAAGVAEGELIYVNYGRIEDFKFLETNKSMTFKGKIAIARYGKIFRGDKVKIAQQFNCSGIIMYTDPSDFNINSGPNSTVYPDSWWMPGSGVQRGTVGDDGDYLTPFYPATDYAHRIKKEEIKTFTIPAQPIGYGDAWNLLRVMAGEEVPESWRGKLNITYKFGPGYNRQNLKVRLEVNNYEEVRKVSNIIGYVRGSVEPDRYILLGNHHDAWVYGAIDPLSGTAAASEITRVLGEMIKEGIRPRRTIVVCAWGAEEHGLLGSVEWVEEYMKVLYERAVAYLNVDYACDYHYNLIAGVSPLLQDPLYEAAKKVPNADTSSPNKTLYSIWLQRDSMDDDLKGGKIPSVYYSLGSGSDMASFYQRAGVPSVDMWYDYDYKLWDTLSYPVYHSQYETVYLYENFIDPSYNYTLSVAQLWTIFAWNLANDEILAFDTRRYAAAISSFIKQLRKNFGEEWRKHNITLTDLEAAAQQLTKVTNDFQSKVDKLRNSPDTSELEKRMINDRLIQFERAFIDPEGLPGRRIYKHVMFAPSKYDAYSDNSFPGITDTMHDIQYNDRSDQWDMVKQQVYVAVYTIHSAANTLEDIGL</sequence>
<dbReference type="CDD" id="cd02121">
    <property type="entry name" value="PA_GCPII_like"/>
    <property type="match status" value="1"/>
</dbReference>
<dbReference type="InterPro" id="IPR007484">
    <property type="entry name" value="Peptidase_M28"/>
</dbReference>
<dbReference type="PANTHER" id="PTHR10404">
    <property type="entry name" value="N-ACETYLATED-ALPHA-LINKED ACIDIC DIPEPTIDASE"/>
    <property type="match status" value="1"/>
</dbReference>
<keyword evidence="32" id="KW-1185">Reference proteome</keyword>
<evidence type="ECO:0000256" key="3">
    <source>
        <dbReference type="ARBA" id="ARBA00004401"/>
    </source>
</evidence>
<dbReference type="GO" id="GO:0016324">
    <property type="term" value="C:apical plasma membrane"/>
    <property type="evidence" value="ECO:0007669"/>
    <property type="project" value="UniProtKB-SubCell"/>
</dbReference>
<dbReference type="InterPro" id="IPR007365">
    <property type="entry name" value="TFR-like_dimer_dom"/>
</dbReference>
<comment type="subunit">
    <text evidence="5">Homodimer.</text>
</comment>
<keyword evidence="15 27" id="KW-1133">Transmembrane helix</keyword>
<evidence type="ECO:0000256" key="15">
    <source>
        <dbReference type="ARBA" id="ARBA00022989"/>
    </source>
</evidence>
<keyword evidence="8" id="KW-0645">Protease</keyword>
<comment type="subcellular location">
    <subcellularLocation>
        <location evidence="2">Apical cell membrane</location>
    </subcellularLocation>
    <subcellularLocation>
        <location evidence="3">Cell membrane</location>
        <topology evidence="3">Single-pass type II membrane protein</topology>
    </subcellularLocation>
</comment>
<evidence type="ECO:0000256" key="11">
    <source>
        <dbReference type="ARBA" id="ARBA00022801"/>
    </source>
</evidence>
<evidence type="ECO:0000256" key="13">
    <source>
        <dbReference type="ARBA" id="ARBA00022837"/>
    </source>
</evidence>
<evidence type="ECO:0000256" key="16">
    <source>
        <dbReference type="ARBA" id="ARBA00022997"/>
    </source>
</evidence>
<dbReference type="SUPFAM" id="SSF52025">
    <property type="entry name" value="PA domain"/>
    <property type="match status" value="1"/>
</dbReference>
<dbReference type="Proteomes" id="UP001186944">
    <property type="component" value="Unassembled WGS sequence"/>
</dbReference>
<name>A0AA89C6L5_PINIB</name>
<evidence type="ECO:0000256" key="22">
    <source>
        <dbReference type="ARBA" id="ARBA00059290"/>
    </source>
</evidence>
<evidence type="ECO:0000256" key="7">
    <source>
        <dbReference type="ARBA" id="ARBA00022475"/>
    </source>
</evidence>
<gene>
    <name evidence="31" type="ORF">FSP39_004873</name>
</gene>
<dbReference type="EC" id="3.4.17.21" evidence="23"/>
<evidence type="ECO:0000259" key="29">
    <source>
        <dbReference type="Pfam" id="PF04253"/>
    </source>
</evidence>
<evidence type="ECO:0000256" key="21">
    <source>
        <dbReference type="ARBA" id="ARBA00052003"/>
    </source>
</evidence>
<comment type="caution">
    <text evidence="31">The sequence shown here is derived from an EMBL/GenBank/DDBJ whole genome shotgun (WGS) entry which is preliminary data.</text>
</comment>
<evidence type="ECO:0000259" key="28">
    <source>
        <dbReference type="Pfam" id="PF02225"/>
    </source>
</evidence>
<dbReference type="Gene3D" id="3.40.630.10">
    <property type="entry name" value="Zn peptidases"/>
    <property type="match status" value="1"/>
</dbReference>
<protein>
    <recommendedName>
        <fullName evidence="24">Aminopeptidase NAALADL1</fullName>
        <ecNumber evidence="23">3.4.17.21</ecNumber>
    </recommendedName>
    <alternativeName>
        <fullName evidence="25">N-acetylated-alpha-linked acidic dipeptidase-like protein</fullName>
    </alternativeName>
</protein>
<evidence type="ECO:0000256" key="4">
    <source>
        <dbReference type="ARBA" id="ARBA00005634"/>
    </source>
</evidence>
<comment type="similarity">
    <text evidence="4">Belongs to the peptidase M28 family. M28B subfamily.</text>
</comment>
<feature type="compositionally biased region" description="Polar residues" evidence="26">
    <location>
        <begin position="116"/>
        <end position="125"/>
    </location>
</feature>
<evidence type="ECO:0000256" key="25">
    <source>
        <dbReference type="ARBA" id="ARBA00081462"/>
    </source>
</evidence>
<evidence type="ECO:0000256" key="17">
    <source>
        <dbReference type="ARBA" id="ARBA00023049"/>
    </source>
</evidence>
<dbReference type="FunFam" id="3.40.630.10:FF:000101">
    <property type="entry name" value="N-acetylated alpha-linked acidic dipeptidase like 1"/>
    <property type="match status" value="1"/>
</dbReference>
<dbReference type="FunFam" id="3.50.30.30:FF:000002">
    <property type="entry name" value="N-acetylated-alpha-linked acidic dipeptidase 2"/>
    <property type="match status" value="1"/>
</dbReference>
<keyword evidence="7" id="KW-1003">Cell membrane</keyword>
<keyword evidence="13" id="KW-0106">Calcium</keyword>
<evidence type="ECO:0000256" key="23">
    <source>
        <dbReference type="ARBA" id="ARBA00066561"/>
    </source>
</evidence>
<evidence type="ECO:0000256" key="27">
    <source>
        <dbReference type="SAM" id="Phobius"/>
    </source>
</evidence>
<feature type="domain" description="Transferrin receptor-like dimerisation" evidence="29">
    <location>
        <begin position="695"/>
        <end position="817"/>
    </location>
</feature>
<keyword evidence="16" id="KW-0224">Dipeptidase</keyword>
<keyword evidence="14" id="KW-0735">Signal-anchor</keyword>
<keyword evidence="18 27" id="KW-0472">Membrane</keyword>
<reference evidence="31" key="1">
    <citation type="submission" date="2019-08" db="EMBL/GenBank/DDBJ databases">
        <title>The improved chromosome-level genome for the pearl oyster Pinctada fucata martensii using PacBio sequencing and Hi-C.</title>
        <authorList>
            <person name="Zheng Z."/>
        </authorList>
    </citation>
    <scope>NUCLEOTIDE SEQUENCE</scope>
    <source>
        <strain evidence="31">ZZ-2019</strain>
        <tissue evidence="31">Adductor muscle</tissue>
    </source>
</reference>
<evidence type="ECO:0000256" key="2">
    <source>
        <dbReference type="ARBA" id="ARBA00004221"/>
    </source>
</evidence>
<dbReference type="Pfam" id="PF04389">
    <property type="entry name" value="Peptidase_M28"/>
    <property type="match status" value="1"/>
</dbReference>
<keyword evidence="9 27" id="KW-0812">Transmembrane</keyword>
<evidence type="ECO:0000256" key="24">
    <source>
        <dbReference type="ARBA" id="ARBA00068168"/>
    </source>
</evidence>
<evidence type="ECO:0000256" key="10">
    <source>
        <dbReference type="ARBA" id="ARBA00022723"/>
    </source>
</evidence>
<keyword evidence="20" id="KW-0325">Glycoprotein</keyword>
<keyword evidence="19" id="KW-1015">Disulfide bond</keyword>
<dbReference type="Gene3D" id="1.20.930.40">
    <property type="entry name" value="Transferrin receptor-like, dimerisation domain"/>
    <property type="match status" value="1"/>
</dbReference>
<evidence type="ECO:0000256" key="8">
    <source>
        <dbReference type="ARBA" id="ARBA00022670"/>
    </source>
</evidence>
<dbReference type="EMBL" id="VSWD01000007">
    <property type="protein sequence ID" value="KAK3096930.1"/>
    <property type="molecule type" value="Genomic_DNA"/>
</dbReference>
<evidence type="ECO:0000256" key="14">
    <source>
        <dbReference type="ARBA" id="ARBA00022968"/>
    </source>
</evidence>
<organism evidence="31 32">
    <name type="scientific">Pinctada imbricata</name>
    <name type="common">Atlantic pearl-oyster</name>
    <name type="synonym">Pinctada martensii</name>
    <dbReference type="NCBI Taxonomy" id="66713"/>
    <lineage>
        <taxon>Eukaryota</taxon>
        <taxon>Metazoa</taxon>
        <taxon>Spiralia</taxon>
        <taxon>Lophotrochozoa</taxon>
        <taxon>Mollusca</taxon>
        <taxon>Bivalvia</taxon>
        <taxon>Autobranchia</taxon>
        <taxon>Pteriomorphia</taxon>
        <taxon>Pterioida</taxon>
        <taxon>Pterioidea</taxon>
        <taxon>Pteriidae</taxon>
        <taxon>Pinctada</taxon>
    </lineage>
</organism>
<feature type="domain" description="Peptidase M28" evidence="30">
    <location>
        <begin position="424"/>
        <end position="629"/>
    </location>
</feature>
<feature type="domain" description="PA" evidence="28">
    <location>
        <begin position="242"/>
        <end position="331"/>
    </location>
</feature>
<evidence type="ECO:0000256" key="18">
    <source>
        <dbReference type="ARBA" id="ARBA00023136"/>
    </source>
</evidence>
<proteinExistence type="inferred from homology"/>
<comment type="catalytic activity">
    <reaction evidence="21">
        <text>Release of an unsubstituted, C-terminal glutamyl residue, typically from Ac-Asp-Glu or folylpoly-gamma-glutamates.</text>
        <dbReference type="EC" id="3.4.17.21"/>
    </reaction>
</comment>
<dbReference type="PANTHER" id="PTHR10404:SF77">
    <property type="entry name" value="GLUTAMATE CARBOXYPEPTIDASE 2 HOMOLOG"/>
    <property type="match status" value="1"/>
</dbReference>
<evidence type="ECO:0000256" key="6">
    <source>
        <dbReference type="ARBA" id="ARBA00022438"/>
    </source>
</evidence>
<keyword evidence="17" id="KW-0482">Metalloprotease</keyword>
<dbReference type="Pfam" id="PF04253">
    <property type="entry name" value="TFR_dimer"/>
    <property type="match status" value="1"/>
</dbReference>
<dbReference type="GO" id="GO:0016805">
    <property type="term" value="F:dipeptidase activity"/>
    <property type="evidence" value="ECO:0007669"/>
    <property type="project" value="UniProtKB-KW"/>
</dbReference>
<comment type="function">
    <text evidence="22">Aminopeptidase with broad substrate specificity. Has lower activity with substrates that have Asp or Glu in the P2' position, or Pro in the P3' position. Lacks activity with substrates that have both Pro in the P3' position and Asp or Glu in the P2' position. Lacks carboxypeptidase activity. Lacks dipeptidyl-peptidase IV type activity.</text>
</comment>
<keyword evidence="6" id="KW-0031">Aminopeptidase</keyword>
<evidence type="ECO:0000256" key="12">
    <source>
        <dbReference type="ARBA" id="ARBA00022833"/>
    </source>
</evidence>
<dbReference type="Gene3D" id="3.50.30.30">
    <property type="match status" value="1"/>
</dbReference>
<dbReference type="FunFam" id="1.20.930.40:FF:000001">
    <property type="entry name" value="N-acetylated-alpha-linked acidic dipeptidase 2"/>
    <property type="match status" value="1"/>
</dbReference>
<evidence type="ECO:0000313" key="32">
    <source>
        <dbReference type="Proteomes" id="UP001186944"/>
    </source>
</evidence>
<dbReference type="AlphaFoldDB" id="A0AA89C6L5"/>
<keyword evidence="12" id="KW-0862">Zinc</keyword>
<evidence type="ECO:0000256" key="5">
    <source>
        <dbReference type="ARBA" id="ARBA00011738"/>
    </source>
</evidence>
<dbReference type="SUPFAM" id="SSF47672">
    <property type="entry name" value="Transferrin receptor-like dimerisation domain"/>
    <property type="match status" value="1"/>
</dbReference>
<evidence type="ECO:0000256" key="1">
    <source>
        <dbReference type="ARBA" id="ARBA00001947"/>
    </source>
</evidence>
<dbReference type="GO" id="GO:0046872">
    <property type="term" value="F:metal ion binding"/>
    <property type="evidence" value="ECO:0007669"/>
    <property type="project" value="UniProtKB-KW"/>
</dbReference>
<feature type="transmembrane region" description="Helical" evidence="27">
    <location>
        <begin position="80"/>
        <end position="103"/>
    </location>
</feature>
<dbReference type="SUPFAM" id="SSF53187">
    <property type="entry name" value="Zn-dependent exopeptidases"/>
    <property type="match status" value="1"/>
</dbReference>
<dbReference type="Pfam" id="PF02225">
    <property type="entry name" value="PA"/>
    <property type="match status" value="1"/>
</dbReference>
<dbReference type="GO" id="GO:0004177">
    <property type="term" value="F:aminopeptidase activity"/>
    <property type="evidence" value="ECO:0007669"/>
    <property type="project" value="UniProtKB-KW"/>
</dbReference>
<evidence type="ECO:0000256" key="26">
    <source>
        <dbReference type="SAM" id="MobiDB-lite"/>
    </source>
</evidence>